<keyword evidence="4" id="KW-0805">Transcription regulation</keyword>
<dbReference type="InterPro" id="IPR036915">
    <property type="entry name" value="Cyclin-like_sf"/>
</dbReference>
<evidence type="ECO:0008006" key="13">
    <source>
        <dbReference type="Google" id="ProtNLM"/>
    </source>
</evidence>
<dbReference type="GO" id="GO:2000134">
    <property type="term" value="P:negative regulation of G1/S transition of mitotic cell cycle"/>
    <property type="evidence" value="ECO:0007669"/>
    <property type="project" value="TreeGrafter"/>
</dbReference>
<comment type="similarity">
    <text evidence="2">Belongs to the retinoblastoma protein (RB) family.</text>
</comment>
<dbReference type="GO" id="GO:0005667">
    <property type="term" value="C:transcription regulator complex"/>
    <property type="evidence" value="ECO:0007669"/>
    <property type="project" value="TreeGrafter"/>
</dbReference>
<dbReference type="FunFam" id="1.10.472.10:FF:000067">
    <property type="entry name" value="Retinoblastoma-related protein 1"/>
    <property type="match status" value="1"/>
</dbReference>
<dbReference type="Pfam" id="PF01857">
    <property type="entry name" value="RB_B"/>
    <property type="match status" value="1"/>
</dbReference>
<gene>
    <name evidence="11" type="ORF">LWI28_012629</name>
</gene>
<evidence type="ECO:0000256" key="2">
    <source>
        <dbReference type="ARBA" id="ARBA00009475"/>
    </source>
</evidence>
<proteinExistence type="inferred from homology"/>
<sequence length="1020" mass="113737">MEDEKPSVSAASNESEIKTRDCDAIEARLADLCKNGLSLDENTYTQTSKLFKETKHLLSANALAIGTGTPEEAERFWFAFVLYSVKRLSEKNGDNMQQGSNDNDFNLCQILRVTKLNFVDFFKEWPQFVVKADPILRNIYGADWENRLEAKELQANFVHLSHLSKHYKRTYREFFLPSDASGDKQSDVTSATGSVSDYHRFGWLLFLGLRVHAFGRFKDLVTCTNGLASILAILIMHVPVRFRNFNIHDSSRFVKKGDKGVDLVASLCKLYDTSEDDLRITMEKTNNLIADILKIEPRFASECKSDNLENIDTDGLIYFENLMDESSLSTSLNILEKDYDDATRNKVELDERVFVNEEDSILGSASSSGGSLNITGVKRKFDSMASPVKSVTSPLSPRRSPAPHANGIAGGANSKMAATPVSTAMTTAKWLRTVICPLPSKPSVELERFMKSCDRDVTSDVIRRAEIILEAIFPSSSLGERCVTGSLQSANLMDNIWAEQRRLEALKFYYRVLQAMCTAEAQILHATNLTSLLTNERFHRCMLACSAELVLATHKTVTMLFPAVLDRTGITAFDLSKVIESFIRHEESLPRELRRHLNSLEERLLESMVWEKGSSMYNSLTVARPSLSAEINRLGLLADPMPSLDAIALHINFSSAGLPPGPSLQKHESSPGQNGDIRSPKRPCTDYRSVLVERNTFTSPVKDRLLAFNKSKLLPPPLQSAFASPTRPNPGGGGETCAETGITIFFSKINKLAAVRINGMVERLQLSQQIRESVYCLFQQILSQRTSLFFNRHIDQIILCCFYGVAKISQLNLTFREIIYNYRKQPQCKPQVFRSVFVDWSSARQNGRTEQDHVDIITFYNKVFVPVVKPLLVELGPAGMTAKTNRASEVYNNNDGQCPGSPKVSPFPTLPDMSPKKVSAVHNVYVSPLRTSKMDALISHSSKSYYACVGESTHAYQSPSKDLTDINNRLNGRKIRGMLKFDDVDVGLVSDSMVANSLYLQNGSCASSSGAVLKTEQPDS</sequence>
<dbReference type="InterPro" id="IPR024599">
    <property type="entry name" value="RB_N"/>
</dbReference>
<evidence type="ECO:0000259" key="9">
    <source>
        <dbReference type="SMART" id="SM01367"/>
    </source>
</evidence>
<dbReference type="InterPro" id="IPR028309">
    <property type="entry name" value="RB_fam"/>
</dbReference>
<evidence type="ECO:0000259" key="10">
    <source>
        <dbReference type="SMART" id="SM01368"/>
    </source>
</evidence>
<evidence type="ECO:0000313" key="11">
    <source>
        <dbReference type="EMBL" id="KAI9156818.1"/>
    </source>
</evidence>
<dbReference type="Proteomes" id="UP001064489">
    <property type="component" value="Chromosome 12"/>
</dbReference>
<dbReference type="Pfam" id="PF01858">
    <property type="entry name" value="RB_A"/>
    <property type="match status" value="1"/>
</dbReference>
<keyword evidence="12" id="KW-1185">Reference proteome</keyword>
<keyword evidence="7" id="KW-0131">Cell cycle</keyword>
<evidence type="ECO:0000313" key="12">
    <source>
        <dbReference type="Proteomes" id="UP001064489"/>
    </source>
</evidence>
<dbReference type="EMBL" id="JAJSOW010000107">
    <property type="protein sequence ID" value="KAI9156818.1"/>
    <property type="molecule type" value="Genomic_DNA"/>
</dbReference>
<comment type="caution">
    <text evidence="11">The sequence shown here is derived from an EMBL/GenBank/DDBJ whole genome shotgun (WGS) entry which is preliminary data.</text>
</comment>
<feature type="domain" description="Retinoblastoma-associated protein N-terminal" evidence="9">
    <location>
        <begin position="88"/>
        <end position="237"/>
    </location>
</feature>
<reference evidence="11" key="2">
    <citation type="submission" date="2023-02" db="EMBL/GenBank/DDBJ databases">
        <authorList>
            <person name="Swenson N.G."/>
            <person name="Wegrzyn J.L."/>
            <person name="Mcevoy S.L."/>
        </authorList>
    </citation>
    <scope>NUCLEOTIDE SEQUENCE</scope>
    <source>
        <strain evidence="11">91603</strain>
        <tissue evidence="11">Leaf</tissue>
    </source>
</reference>
<dbReference type="SMART" id="SM01367">
    <property type="entry name" value="DUF3452"/>
    <property type="match status" value="1"/>
</dbReference>
<keyword evidence="5" id="KW-0804">Transcription</keyword>
<dbReference type="Gene3D" id="1.10.472.10">
    <property type="entry name" value="Cyclin-like"/>
    <property type="match status" value="2"/>
</dbReference>
<keyword evidence="6" id="KW-0539">Nucleus</keyword>
<evidence type="ECO:0000256" key="4">
    <source>
        <dbReference type="ARBA" id="ARBA00023015"/>
    </source>
</evidence>
<dbReference type="GO" id="GO:0000977">
    <property type="term" value="F:RNA polymerase II transcription regulatory region sequence-specific DNA binding"/>
    <property type="evidence" value="ECO:0007669"/>
    <property type="project" value="TreeGrafter"/>
</dbReference>
<evidence type="ECO:0000256" key="7">
    <source>
        <dbReference type="ARBA" id="ARBA00023306"/>
    </source>
</evidence>
<evidence type="ECO:0000256" key="1">
    <source>
        <dbReference type="ARBA" id="ARBA00004123"/>
    </source>
</evidence>
<organism evidence="11 12">
    <name type="scientific">Acer negundo</name>
    <name type="common">Box elder</name>
    <dbReference type="NCBI Taxonomy" id="4023"/>
    <lineage>
        <taxon>Eukaryota</taxon>
        <taxon>Viridiplantae</taxon>
        <taxon>Streptophyta</taxon>
        <taxon>Embryophyta</taxon>
        <taxon>Tracheophyta</taxon>
        <taxon>Spermatophyta</taxon>
        <taxon>Magnoliopsida</taxon>
        <taxon>eudicotyledons</taxon>
        <taxon>Gunneridae</taxon>
        <taxon>Pentapetalae</taxon>
        <taxon>rosids</taxon>
        <taxon>malvids</taxon>
        <taxon>Sapindales</taxon>
        <taxon>Sapindaceae</taxon>
        <taxon>Hippocastanoideae</taxon>
        <taxon>Acereae</taxon>
        <taxon>Acer</taxon>
    </lineage>
</organism>
<feature type="region of interest" description="Disordered" evidence="8">
    <location>
        <begin position="660"/>
        <end position="683"/>
    </location>
</feature>
<dbReference type="SUPFAM" id="SSF47954">
    <property type="entry name" value="Cyclin-like"/>
    <property type="match status" value="2"/>
</dbReference>
<dbReference type="Pfam" id="PF11934">
    <property type="entry name" value="DUF3452"/>
    <property type="match status" value="1"/>
</dbReference>
<dbReference type="AlphaFoldDB" id="A0AAD5I9Z1"/>
<evidence type="ECO:0000256" key="6">
    <source>
        <dbReference type="ARBA" id="ARBA00023242"/>
    </source>
</evidence>
<dbReference type="GO" id="GO:0000785">
    <property type="term" value="C:chromatin"/>
    <property type="evidence" value="ECO:0007669"/>
    <property type="project" value="TreeGrafter"/>
</dbReference>
<protein>
    <recommendedName>
        <fullName evidence="13">Retinoblastoma-related protein</fullName>
    </recommendedName>
</protein>
<dbReference type="PANTHER" id="PTHR13742">
    <property type="entry name" value="RETINOBLASTOMA-ASSOCIATED PROTEIN RB -RELATED"/>
    <property type="match status" value="1"/>
</dbReference>
<dbReference type="GO" id="GO:0005634">
    <property type="term" value="C:nucleus"/>
    <property type="evidence" value="ECO:0007669"/>
    <property type="project" value="UniProtKB-SubCell"/>
</dbReference>
<dbReference type="SMART" id="SM01368">
    <property type="entry name" value="RB_A"/>
    <property type="match status" value="1"/>
</dbReference>
<evidence type="ECO:0000256" key="8">
    <source>
        <dbReference type="SAM" id="MobiDB-lite"/>
    </source>
</evidence>
<evidence type="ECO:0000256" key="3">
    <source>
        <dbReference type="ARBA" id="ARBA00022491"/>
    </source>
</evidence>
<accession>A0AAD5I9Z1</accession>
<feature type="region of interest" description="Disordered" evidence="8">
    <location>
        <begin position="388"/>
        <end position="413"/>
    </location>
</feature>
<feature type="domain" description="Retinoblastoma-associated protein A-box" evidence="10">
    <location>
        <begin position="419"/>
        <end position="620"/>
    </location>
</feature>
<dbReference type="GO" id="GO:0032875">
    <property type="term" value="P:regulation of DNA endoreduplication"/>
    <property type="evidence" value="ECO:0007669"/>
    <property type="project" value="UniProtKB-ARBA"/>
</dbReference>
<dbReference type="InterPro" id="IPR002720">
    <property type="entry name" value="RB_A"/>
</dbReference>
<keyword evidence="3" id="KW-0678">Repressor</keyword>
<dbReference type="GO" id="GO:0006357">
    <property type="term" value="P:regulation of transcription by RNA polymerase II"/>
    <property type="evidence" value="ECO:0007669"/>
    <property type="project" value="InterPro"/>
</dbReference>
<name>A0AAD5I9Z1_ACENE</name>
<dbReference type="CDD" id="cd20601">
    <property type="entry name" value="CYCLIN_AtRBR_like"/>
    <property type="match status" value="1"/>
</dbReference>
<dbReference type="GO" id="GO:0030154">
    <property type="term" value="P:cell differentiation"/>
    <property type="evidence" value="ECO:0007669"/>
    <property type="project" value="TreeGrafter"/>
</dbReference>
<reference evidence="11" key="1">
    <citation type="journal article" date="2022" name="Plant J.">
        <title>Strategies of tolerance reflected in two North American maple genomes.</title>
        <authorList>
            <person name="McEvoy S.L."/>
            <person name="Sezen U.U."/>
            <person name="Trouern-Trend A."/>
            <person name="McMahon S.M."/>
            <person name="Schaberg P.G."/>
            <person name="Yang J."/>
            <person name="Wegrzyn J.L."/>
            <person name="Swenson N.G."/>
        </authorList>
    </citation>
    <scope>NUCLEOTIDE SEQUENCE</scope>
    <source>
        <strain evidence="11">91603</strain>
    </source>
</reference>
<evidence type="ECO:0000256" key="5">
    <source>
        <dbReference type="ARBA" id="ARBA00023163"/>
    </source>
</evidence>
<dbReference type="PANTHER" id="PTHR13742:SF17">
    <property type="entry name" value="RE32990P-RELATED"/>
    <property type="match status" value="1"/>
</dbReference>
<dbReference type="FunFam" id="1.10.472.10:FF:000030">
    <property type="entry name" value="Retinoblastoma-related protein 1"/>
    <property type="match status" value="1"/>
</dbReference>
<comment type="subcellular location">
    <subcellularLocation>
        <location evidence="1">Nucleus</location>
    </subcellularLocation>
</comment>
<dbReference type="InterPro" id="IPR002719">
    <property type="entry name" value="RB_B"/>
</dbReference>